<protein>
    <submittedName>
        <fullName evidence="2">Uncharacterized protein</fullName>
    </submittedName>
</protein>
<dbReference type="Proteomes" id="UP000006352">
    <property type="component" value="Unassembled WGS sequence"/>
</dbReference>
<organism evidence="2 3">
    <name type="scientific">Fibroporia radiculosa</name>
    <dbReference type="NCBI Taxonomy" id="599839"/>
    <lineage>
        <taxon>Eukaryota</taxon>
        <taxon>Fungi</taxon>
        <taxon>Dikarya</taxon>
        <taxon>Basidiomycota</taxon>
        <taxon>Agaricomycotina</taxon>
        <taxon>Agaricomycetes</taxon>
        <taxon>Polyporales</taxon>
        <taxon>Fibroporiaceae</taxon>
        <taxon>Fibroporia</taxon>
    </lineage>
</organism>
<feature type="compositionally biased region" description="Polar residues" evidence="1">
    <location>
        <begin position="1"/>
        <end position="14"/>
    </location>
</feature>
<dbReference type="HOGENOM" id="CLU_1875467_0_0_1"/>
<dbReference type="AlphaFoldDB" id="J4GVD7"/>
<evidence type="ECO:0000256" key="1">
    <source>
        <dbReference type="SAM" id="MobiDB-lite"/>
    </source>
</evidence>
<reference evidence="2 3" key="1">
    <citation type="journal article" date="2012" name="Appl. Environ. Microbiol.">
        <title>Short-read sequencing for genomic analysis of the brown rot fungus Fibroporia radiculosa.</title>
        <authorList>
            <person name="Tang J.D."/>
            <person name="Perkins A.D."/>
            <person name="Sonstegard T.S."/>
            <person name="Schroeder S.G."/>
            <person name="Burgess S.C."/>
            <person name="Diehl S.V."/>
        </authorList>
    </citation>
    <scope>NUCLEOTIDE SEQUENCE [LARGE SCALE GENOMIC DNA]</scope>
    <source>
        <strain evidence="2 3">TFFH 294</strain>
    </source>
</reference>
<dbReference type="InParanoid" id="J4GVD7"/>
<dbReference type="GeneID" id="24100336"/>
<feature type="region of interest" description="Disordered" evidence="1">
    <location>
        <begin position="1"/>
        <end position="24"/>
    </location>
</feature>
<dbReference type="RefSeq" id="XP_012184708.1">
    <property type="nucleotide sequence ID" value="XM_012329318.1"/>
</dbReference>
<gene>
    <name evidence="2" type="ORF">FIBRA_07642</name>
</gene>
<accession>J4GVD7</accession>
<name>J4GVD7_9APHY</name>
<evidence type="ECO:0000313" key="2">
    <source>
        <dbReference type="EMBL" id="CCM05425.1"/>
    </source>
</evidence>
<dbReference type="EMBL" id="HE797189">
    <property type="protein sequence ID" value="CCM05425.1"/>
    <property type="molecule type" value="Genomic_DNA"/>
</dbReference>
<evidence type="ECO:0000313" key="3">
    <source>
        <dbReference type="Proteomes" id="UP000006352"/>
    </source>
</evidence>
<keyword evidence="3" id="KW-1185">Reference proteome</keyword>
<sequence length="139" mass="15593">MLALSITQPSTVSPSHGIPELLTQPDSRLPPYRSLFLSRYHPYGRTTARRRGGDSIQTVGCRFYDEGQYRPSLALSVVEEEDEEVVNNLALLVPVVHGEQPVQPRNRLTRVGIVELVVDLALAMRRRFRKSQGKTATPL</sequence>
<dbReference type="OrthoDB" id="2637024at2759"/>
<proteinExistence type="predicted"/>